<dbReference type="Proteomes" id="UP000199069">
    <property type="component" value="Unassembled WGS sequence"/>
</dbReference>
<accession>A0A0K3CGI8</accession>
<evidence type="ECO:0000313" key="6">
    <source>
        <dbReference type="Proteomes" id="UP000239560"/>
    </source>
</evidence>
<keyword evidence="2" id="KW-0812">Transmembrane</keyword>
<keyword evidence="2" id="KW-1133">Transmembrane helix</keyword>
<feature type="transmembrane region" description="Helical" evidence="2">
    <location>
        <begin position="98"/>
        <end position="120"/>
    </location>
</feature>
<sequence length="574" mass="63862">MGQYRSPPTSPCSHRPSLSTINEEPFGPPVTPPDRSSSFESTSSDGRSDYTTVPLLLSYDEKSGLPYSSLRHRRRKERLYKEDGGDGTSAVWRIVKALAFLALSACISSFFFLGTLYIPFLAGEPSSEFLSADDWIYAPLLVQESTNASVLDRPKGYNPLAPSKKLEYDFNLHIEFVRSTISTGETSSIIFHCRHNDISLCPYSYRVLLAGPKIHSPPHAKTTVLDDRRVQVEMGGVRDPGWYQLYAWPEFERCERFEKEDAEKPYHKLAVSSTPMMIQVTGPAPVDDYRACSPRDDLTHGRWISKAFIDADHHSSSSPFYSWIQSHSRPSSSSDSTYSTAEYIWTPYDCKPQHRDMNDWLEAVKPETLLIVGDEKARNLFCATLGAGEKECSLEAVSEPASDITFARTRSDGSFSTINFHFNPLGDAARLSNYISSALLSPASHILFVAPTVLLGDNADPSMYAIKMRKALDVFADLAKEAKIAVATSFGVVQNQDCSDKAETHRQTLEPANAALLELVRGYPNVEPLNIYSLQNDRPDAVRSPAGHAARPEEGVLEHTLVDIVMESWRQLAA</sequence>
<dbReference type="Proteomes" id="UP000239560">
    <property type="component" value="Unassembled WGS sequence"/>
</dbReference>
<name>A0A0K3CGI8_RHOTO</name>
<reference evidence="4 6" key="2">
    <citation type="journal article" date="2018" name="Elife">
        <title>Functional genomics of lipid metabolism in the oleaginous yeast Rhodosporidium toruloides.</title>
        <authorList>
            <person name="Coradetti S.T."/>
            <person name="Pinel D."/>
            <person name="Geiselman G."/>
            <person name="Ito M."/>
            <person name="Mondo S."/>
            <person name="Reilly M.C."/>
            <person name="Cheng Y.F."/>
            <person name="Bauer S."/>
            <person name="Grigoriev I."/>
            <person name="Gladden J.M."/>
            <person name="Simmons B.A."/>
            <person name="Brem R."/>
            <person name="Arkin A.P."/>
            <person name="Skerker J.M."/>
        </authorList>
    </citation>
    <scope>NUCLEOTIDE SEQUENCE [LARGE SCALE GENOMIC DNA]</scope>
    <source>
        <strain evidence="4 6">NBRC 0880</strain>
    </source>
</reference>
<evidence type="ECO:0000256" key="2">
    <source>
        <dbReference type="SAM" id="Phobius"/>
    </source>
</evidence>
<dbReference type="EMBL" id="CWKI01000008">
    <property type="protein sequence ID" value="CTR08789.1"/>
    <property type="molecule type" value="Genomic_DNA"/>
</dbReference>
<protein>
    <submittedName>
        <fullName evidence="3">Uncharacterized protein</fullName>
    </submittedName>
</protein>
<evidence type="ECO:0000313" key="3">
    <source>
        <dbReference type="EMBL" id="CTR08789.1"/>
    </source>
</evidence>
<organism evidence="3 5">
    <name type="scientific">Rhodotorula toruloides</name>
    <name type="common">Yeast</name>
    <name type="synonym">Rhodosporidium toruloides</name>
    <dbReference type="NCBI Taxonomy" id="5286"/>
    <lineage>
        <taxon>Eukaryota</taxon>
        <taxon>Fungi</taxon>
        <taxon>Dikarya</taxon>
        <taxon>Basidiomycota</taxon>
        <taxon>Pucciniomycotina</taxon>
        <taxon>Microbotryomycetes</taxon>
        <taxon>Sporidiobolales</taxon>
        <taxon>Sporidiobolaceae</taxon>
        <taxon>Rhodotorula</taxon>
    </lineage>
</organism>
<evidence type="ECO:0000313" key="5">
    <source>
        <dbReference type="Proteomes" id="UP000199069"/>
    </source>
</evidence>
<evidence type="ECO:0000256" key="1">
    <source>
        <dbReference type="SAM" id="MobiDB-lite"/>
    </source>
</evidence>
<gene>
    <name evidence="3" type="primary">FGENESH: predicted gene_8.505</name>
    <name evidence="4" type="ORF">AAT19DRAFT_16274</name>
    <name evidence="3" type="ORF">BN2166_0046500</name>
</gene>
<dbReference type="EMBL" id="LCTV02000008">
    <property type="protein sequence ID" value="PRQ73521.1"/>
    <property type="molecule type" value="Genomic_DNA"/>
</dbReference>
<feature type="compositionally biased region" description="Low complexity" evidence="1">
    <location>
        <begin position="36"/>
        <end position="45"/>
    </location>
</feature>
<keyword evidence="2" id="KW-0472">Membrane</keyword>
<reference evidence="3 5" key="1">
    <citation type="submission" date="2015-07" db="EMBL/GenBank/DDBJ databases">
        <authorList>
            <person name="Cajimat M.N.B."/>
            <person name="Milazzo M.L."/>
            <person name="Fulhorst C.F."/>
        </authorList>
    </citation>
    <scope>NUCLEOTIDE SEQUENCE [LARGE SCALE GENOMIC DNA]</scope>
    <source>
        <strain evidence="3">Single colony</strain>
    </source>
</reference>
<proteinExistence type="predicted"/>
<feature type="region of interest" description="Disordered" evidence="1">
    <location>
        <begin position="1"/>
        <end position="50"/>
    </location>
</feature>
<dbReference type="OrthoDB" id="2522197at2759"/>
<dbReference type="OMA" id="WISTKHI"/>
<dbReference type="AlphaFoldDB" id="A0A0K3CGI8"/>
<evidence type="ECO:0000313" key="4">
    <source>
        <dbReference type="EMBL" id="PRQ73521.1"/>
    </source>
</evidence>
<keyword evidence="5" id="KW-1185">Reference proteome</keyword>